<dbReference type="Proteomes" id="UP001497522">
    <property type="component" value="Chromosome 16"/>
</dbReference>
<evidence type="ECO:0000256" key="3">
    <source>
        <dbReference type="ARBA" id="ARBA00023002"/>
    </source>
</evidence>
<keyword evidence="5" id="KW-0812">Transmembrane</keyword>
<evidence type="ECO:0008006" key="8">
    <source>
        <dbReference type="Google" id="ProtNLM"/>
    </source>
</evidence>
<evidence type="ECO:0000256" key="5">
    <source>
        <dbReference type="SAM" id="Phobius"/>
    </source>
</evidence>
<gene>
    <name evidence="6" type="ORF">CSSPJE1EN2_LOCUS9602</name>
</gene>
<dbReference type="CDD" id="cd20618">
    <property type="entry name" value="CYP71_clan"/>
    <property type="match status" value="1"/>
</dbReference>
<evidence type="ECO:0000313" key="6">
    <source>
        <dbReference type="EMBL" id="CAK9866607.1"/>
    </source>
</evidence>
<keyword evidence="5" id="KW-0472">Membrane</keyword>
<dbReference type="PROSITE" id="PS00086">
    <property type="entry name" value="CYTOCHROME_P450"/>
    <property type="match status" value="1"/>
</dbReference>
<keyword evidence="7" id="KW-1185">Reference proteome</keyword>
<evidence type="ECO:0000313" key="7">
    <source>
        <dbReference type="Proteomes" id="UP001497522"/>
    </source>
</evidence>
<organism evidence="6 7">
    <name type="scientific">Sphagnum jensenii</name>
    <dbReference type="NCBI Taxonomy" id="128206"/>
    <lineage>
        <taxon>Eukaryota</taxon>
        <taxon>Viridiplantae</taxon>
        <taxon>Streptophyta</taxon>
        <taxon>Embryophyta</taxon>
        <taxon>Bryophyta</taxon>
        <taxon>Sphagnophytina</taxon>
        <taxon>Sphagnopsida</taxon>
        <taxon>Sphagnales</taxon>
        <taxon>Sphagnaceae</taxon>
        <taxon>Sphagnum</taxon>
    </lineage>
</organism>
<dbReference type="InterPro" id="IPR017972">
    <property type="entry name" value="Cyt_P450_CS"/>
</dbReference>
<feature type="transmembrane region" description="Helical" evidence="5">
    <location>
        <begin position="31"/>
        <end position="54"/>
    </location>
</feature>
<proteinExistence type="inferred from homology"/>
<dbReference type="PRINTS" id="PR00463">
    <property type="entry name" value="EP450I"/>
</dbReference>
<evidence type="ECO:0000256" key="1">
    <source>
        <dbReference type="ARBA" id="ARBA00010617"/>
    </source>
</evidence>
<dbReference type="Gene3D" id="1.10.630.10">
    <property type="entry name" value="Cytochrome P450"/>
    <property type="match status" value="3"/>
</dbReference>
<dbReference type="InterPro" id="IPR036396">
    <property type="entry name" value="Cyt_P450_sf"/>
</dbReference>
<reference evidence="6" key="1">
    <citation type="submission" date="2024-03" db="EMBL/GenBank/DDBJ databases">
        <authorList>
            <consortium name="ELIXIR-Norway"/>
            <consortium name="Elixir Norway"/>
        </authorList>
    </citation>
    <scope>NUCLEOTIDE SEQUENCE</scope>
</reference>
<protein>
    <recommendedName>
        <fullName evidence="8">Cytochrome P450</fullName>
    </recommendedName>
</protein>
<sequence length="753" mass="86790">MKGGKCANENDWLIYEKNITSIISTMEWERFIVVILATIVLLVPFHYVIMCWYIRKELKRAPSPFPSWPIVGHLPLLVGKISHQVFYTLSKTYGDIMELKLGSIRTIVISSPKMAKEVLKIHDLVFASRPKLINSQISSYNGHSLAWAPYGDYWRHARKVEVLALFTAKRIDDSKNVRHEELSFLIQRIFEDCKGGKLLNMQKMLHSAGLTLLTRLLFRNTYFTTKLSSEECEEFKDIIIEQTSLLASFNISDYIPCLKPFDLQGLRHHMNQALLKVDKFLDKFIGDHRNEKRLDNSKDFFDILLSLSETNNNSNETFNDNKLKAILNEDLMAGSETFTTTVEWAFAELLKHPEVMKKAQDELDDVVGHQRIVDEKDLPQLKYLQAIVKETFRLHPPVPTLIPHENFESCEVGGYHVSAKSMILVNLWAIHRDPHAYENPLDFNPERFVGSVIDVKGNDFQLLPFGSGRRICPALSLGLIMVQIYLARLLHSFVWKLPKEENIEELDMIEKSSLTAPKAIPLQVIPNARLPFHFCPMFGHLPLLGKLHHQVFHNLSKTYGDIMELKLESIHTIVISSPKMAKEVLKIHDLGFSFHCKLGISQILRYNGYNVAWAPYEDYWRHAQKVNVLALFTTRRIEGSKNALTKFLKYLEVMENVEDELDDVIGHQHVVDEKDIPQLKYLQAIVKETCHLHPLLLLILPHESLKSCEVGAYHVHVESHILMSVWAIHRDFCAYENPLDFSLERFVQSVVDV</sequence>
<dbReference type="PANTHER" id="PTHR47944:SF16">
    <property type="entry name" value="CYTOCHROME P450 FAMILY 1 SUBFAMILY A POLYPEPTIDE 1"/>
    <property type="match status" value="1"/>
</dbReference>
<dbReference type="InterPro" id="IPR001128">
    <property type="entry name" value="Cyt_P450"/>
</dbReference>
<dbReference type="EMBL" id="OZ023717">
    <property type="protein sequence ID" value="CAK9866607.1"/>
    <property type="molecule type" value="Genomic_DNA"/>
</dbReference>
<dbReference type="Pfam" id="PF00067">
    <property type="entry name" value="p450"/>
    <property type="match status" value="3"/>
</dbReference>
<keyword evidence="2" id="KW-0479">Metal-binding</keyword>
<keyword evidence="4" id="KW-0408">Iron</keyword>
<comment type="similarity">
    <text evidence="1">Belongs to the cytochrome P450 family.</text>
</comment>
<name>A0ABP1AVU6_9BRYO</name>
<keyword evidence="5" id="KW-1133">Transmembrane helix</keyword>
<evidence type="ECO:0000256" key="4">
    <source>
        <dbReference type="ARBA" id="ARBA00023004"/>
    </source>
</evidence>
<dbReference type="InterPro" id="IPR002401">
    <property type="entry name" value="Cyt_P450_E_grp-I"/>
</dbReference>
<dbReference type="PRINTS" id="PR00385">
    <property type="entry name" value="P450"/>
</dbReference>
<evidence type="ECO:0000256" key="2">
    <source>
        <dbReference type="ARBA" id="ARBA00022723"/>
    </source>
</evidence>
<dbReference type="SUPFAM" id="SSF48264">
    <property type="entry name" value="Cytochrome P450"/>
    <property type="match status" value="2"/>
</dbReference>
<accession>A0ABP1AVU6</accession>
<keyword evidence="3" id="KW-0560">Oxidoreductase</keyword>
<dbReference type="PANTHER" id="PTHR47944">
    <property type="entry name" value="CYTOCHROME P450 98A9"/>
    <property type="match status" value="1"/>
</dbReference>